<feature type="compositionally biased region" description="Acidic residues" evidence="1">
    <location>
        <begin position="1"/>
        <end position="10"/>
    </location>
</feature>
<name>A0A560FB89_9PROT</name>
<reference evidence="3 4" key="1">
    <citation type="submission" date="2019-06" db="EMBL/GenBank/DDBJ databases">
        <title>Genomic Encyclopedia of Type Strains, Phase IV (KMG-V): Genome sequencing to study the core and pangenomes of soil and plant-associated prokaryotes.</title>
        <authorList>
            <person name="Whitman W."/>
        </authorList>
    </citation>
    <scope>NUCLEOTIDE SEQUENCE [LARGE SCALE GENOMIC DNA]</scope>
    <source>
        <strain evidence="3 4">BR 11865</strain>
    </source>
</reference>
<organism evidence="3 4">
    <name type="scientific">Nitrospirillum amazonense</name>
    <dbReference type="NCBI Taxonomy" id="28077"/>
    <lineage>
        <taxon>Bacteria</taxon>
        <taxon>Pseudomonadati</taxon>
        <taxon>Pseudomonadota</taxon>
        <taxon>Alphaproteobacteria</taxon>
        <taxon>Rhodospirillales</taxon>
        <taxon>Azospirillaceae</taxon>
        <taxon>Nitrospirillum</taxon>
    </lineage>
</organism>
<dbReference type="Proteomes" id="UP000316545">
    <property type="component" value="Unassembled WGS sequence"/>
</dbReference>
<dbReference type="CDD" id="cd02109">
    <property type="entry name" value="arch_bact_SO_family_Moco"/>
    <property type="match status" value="1"/>
</dbReference>
<protein>
    <submittedName>
        <fullName evidence="3">DMSO/TMAO reductase YedYZ molybdopterin-dependent catalytic subunit</fullName>
    </submittedName>
</protein>
<feature type="region of interest" description="Disordered" evidence="1">
    <location>
        <begin position="1"/>
        <end position="26"/>
    </location>
</feature>
<dbReference type="PANTHER" id="PTHR43032:SF4">
    <property type="entry name" value="OXIDOREDUCTASE MOLYBDOPTERIN-BINDING DOMAIN-CONTAINING PROTEIN"/>
    <property type="match status" value="1"/>
</dbReference>
<feature type="region of interest" description="Disordered" evidence="1">
    <location>
        <begin position="38"/>
        <end position="63"/>
    </location>
</feature>
<proteinExistence type="predicted"/>
<dbReference type="Pfam" id="PF00174">
    <property type="entry name" value="Oxidored_molyb"/>
    <property type="match status" value="1"/>
</dbReference>
<evidence type="ECO:0000313" key="3">
    <source>
        <dbReference type="EMBL" id="TWB18872.1"/>
    </source>
</evidence>
<accession>A0A560FB89</accession>
<evidence type="ECO:0000259" key="2">
    <source>
        <dbReference type="Pfam" id="PF00174"/>
    </source>
</evidence>
<evidence type="ECO:0000313" key="4">
    <source>
        <dbReference type="Proteomes" id="UP000316545"/>
    </source>
</evidence>
<dbReference type="InterPro" id="IPR036374">
    <property type="entry name" value="OxRdtase_Mopterin-bd_sf"/>
</dbReference>
<evidence type="ECO:0000256" key="1">
    <source>
        <dbReference type="SAM" id="MobiDB-lite"/>
    </source>
</evidence>
<dbReference type="Gene3D" id="3.90.420.10">
    <property type="entry name" value="Oxidoreductase, molybdopterin-binding domain"/>
    <property type="match status" value="1"/>
</dbReference>
<dbReference type="InterPro" id="IPR000572">
    <property type="entry name" value="OxRdtase_Mopterin-bd_dom"/>
</dbReference>
<dbReference type="RefSeq" id="WP_145619758.1">
    <property type="nucleotide sequence ID" value="NZ_JAYNFR010000033.1"/>
</dbReference>
<dbReference type="PANTHER" id="PTHR43032">
    <property type="entry name" value="PROTEIN-METHIONINE-SULFOXIDE REDUCTASE"/>
    <property type="match status" value="1"/>
</dbReference>
<keyword evidence="4" id="KW-1185">Reference proteome</keyword>
<dbReference type="EMBL" id="VITO01000023">
    <property type="protein sequence ID" value="TWB18872.1"/>
    <property type="molecule type" value="Genomic_DNA"/>
</dbReference>
<feature type="domain" description="Oxidoreductase molybdopterin-binding" evidence="2">
    <location>
        <begin position="78"/>
        <end position="222"/>
    </location>
</feature>
<feature type="compositionally biased region" description="Low complexity" evidence="1">
    <location>
        <begin position="53"/>
        <end position="63"/>
    </location>
</feature>
<comment type="caution">
    <text evidence="3">The sequence shown here is derived from an EMBL/GenBank/DDBJ whole genome shotgun (WGS) entry which is preliminary data.</text>
</comment>
<dbReference type="SUPFAM" id="SSF56524">
    <property type="entry name" value="Oxidoreductase molybdopterin-binding domain"/>
    <property type="match status" value="1"/>
</dbReference>
<sequence>MATDSPDDTIPDAALGADDQKTPESKLVATKRAWAREGRLLTGAQADPDRARPAAARPRLPPGQRLVTNWPVLDLGILPEVGTDDWTLTVDGLVDHPFTWRWADFQDQPAFSDTSDIHCVTSWSRYDNQWQGVSAGHVVALARPQADAAHVLLHSYDGYTTNLSLAAFSAADVLLATTWQGQPLTREHGGPVRLVVPQAYFWKSAKWLRRIQFVNDDTPGFWEVRGYHNEGDPWTEQRYG</sequence>
<gene>
    <name evidence="3" type="ORF">FBZ88_12328</name>
</gene>
<dbReference type="AlphaFoldDB" id="A0A560FB89"/>